<dbReference type="PANTHER" id="PTHR30580">
    <property type="entry name" value="PRIMOSOMAL PROTEIN N"/>
    <property type="match status" value="1"/>
</dbReference>
<protein>
    <submittedName>
        <fullName evidence="6">DEAD/DEAH box helicase family protein</fullName>
    </submittedName>
</protein>
<feature type="domain" description="Helicase C-terminal" evidence="5">
    <location>
        <begin position="229"/>
        <end position="376"/>
    </location>
</feature>
<evidence type="ECO:0000256" key="3">
    <source>
        <dbReference type="ARBA" id="ARBA00023125"/>
    </source>
</evidence>
<dbReference type="GO" id="GO:0004386">
    <property type="term" value="F:helicase activity"/>
    <property type="evidence" value="ECO:0007669"/>
    <property type="project" value="UniProtKB-KW"/>
</dbReference>
<sequence>MMGRVSECTPLITWTGPPPTNHDQLIFDWQGTLSPAQQEASDRVVGAVKTNDNLLVWAVCGAGKTEVLFEGIHEALTQNKRVCIAAPRTDVILELSPRLQKVFPKTSITTLYGGSEDRHEYGQLVLSTTHQLYRYQHAFDFIIIDEVDAFPFSYDTSLQYAVEKARKPESAIVYLTATPDAQTQKKCTSGKQNHIRIPARYHRNPIPIPRLAWGGNWDKAFEKRRIPSPVKKWTLQRLEQNKQALIFFPSVQVMEKALPLFQELNPSIESVHAEDPDRKEKVQKMRSKEIPILLTTTILERGVTIPNIDVAVLGAEDQIFTESALIQIAGRVGRSADYPKGDAVYFHNGRTRAMIYAILQIFMMNKEAAKRGLIDE</sequence>
<accession>A0ABU9K7M1</accession>
<dbReference type="Gene3D" id="3.40.50.300">
    <property type="entry name" value="P-loop containing nucleotide triphosphate hydrolases"/>
    <property type="match status" value="2"/>
</dbReference>
<dbReference type="InterPro" id="IPR027417">
    <property type="entry name" value="P-loop_NTPase"/>
</dbReference>
<dbReference type="PROSITE" id="PS51194">
    <property type="entry name" value="HELICASE_CTER"/>
    <property type="match status" value="1"/>
</dbReference>
<keyword evidence="1" id="KW-0547">Nucleotide-binding</keyword>
<organism evidence="6 7">
    <name type="scientific">Rossellomorea oryzaecorticis</name>
    <dbReference type="NCBI Taxonomy" id="1396505"/>
    <lineage>
        <taxon>Bacteria</taxon>
        <taxon>Bacillati</taxon>
        <taxon>Bacillota</taxon>
        <taxon>Bacilli</taxon>
        <taxon>Bacillales</taxon>
        <taxon>Bacillaceae</taxon>
        <taxon>Rossellomorea</taxon>
    </lineage>
</organism>
<evidence type="ECO:0000256" key="1">
    <source>
        <dbReference type="ARBA" id="ARBA00022741"/>
    </source>
</evidence>
<evidence type="ECO:0000259" key="4">
    <source>
        <dbReference type="PROSITE" id="PS51192"/>
    </source>
</evidence>
<evidence type="ECO:0000313" key="7">
    <source>
        <dbReference type="Proteomes" id="UP001389717"/>
    </source>
</evidence>
<dbReference type="PROSITE" id="PS51192">
    <property type="entry name" value="HELICASE_ATP_BIND_1"/>
    <property type="match status" value="1"/>
</dbReference>
<dbReference type="Proteomes" id="UP001389717">
    <property type="component" value="Unassembled WGS sequence"/>
</dbReference>
<evidence type="ECO:0000313" key="6">
    <source>
        <dbReference type="EMBL" id="MEL3970953.1"/>
    </source>
</evidence>
<proteinExistence type="predicted"/>
<keyword evidence="2" id="KW-0067">ATP-binding</keyword>
<dbReference type="CDD" id="cd17925">
    <property type="entry name" value="DEXDc_ComFA"/>
    <property type="match status" value="1"/>
</dbReference>
<dbReference type="Pfam" id="PF04851">
    <property type="entry name" value="ResIII"/>
    <property type="match status" value="1"/>
</dbReference>
<name>A0ABU9K7M1_9BACI</name>
<dbReference type="SMART" id="SM00487">
    <property type="entry name" value="DEXDc"/>
    <property type="match status" value="1"/>
</dbReference>
<keyword evidence="3" id="KW-0238">DNA-binding</keyword>
<dbReference type="EMBL" id="JBBYAF010000002">
    <property type="protein sequence ID" value="MEL3970953.1"/>
    <property type="molecule type" value="Genomic_DNA"/>
</dbReference>
<evidence type="ECO:0000259" key="5">
    <source>
        <dbReference type="PROSITE" id="PS51194"/>
    </source>
</evidence>
<evidence type="ECO:0000256" key="2">
    <source>
        <dbReference type="ARBA" id="ARBA00022840"/>
    </source>
</evidence>
<dbReference type="SUPFAM" id="SSF52540">
    <property type="entry name" value="P-loop containing nucleoside triphosphate hydrolases"/>
    <property type="match status" value="1"/>
</dbReference>
<keyword evidence="6" id="KW-0347">Helicase</keyword>
<reference evidence="6 7" key="1">
    <citation type="submission" date="2024-04" db="EMBL/GenBank/DDBJ databases">
        <title>Bacillus oryzaecorticis sp. nov., a moderately halophilic bacterium isolated from rice husks.</title>
        <authorList>
            <person name="Zhu H.-S."/>
        </authorList>
    </citation>
    <scope>NUCLEOTIDE SEQUENCE [LARGE SCALE GENOMIC DNA]</scope>
    <source>
        <strain evidence="6 7">ZC255</strain>
    </source>
</reference>
<dbReference type="PANTHER" id="PTHR30580:SF1">
    <property type="entry name" value="COMF OPERON PROTEIN 1"/>
    <property type="match status" value="1"/>
</dbReference>
<dbReference type="InterPro" id="IPR001650">
    <property type="entry name" value="Helicase_C-like"/>
</dbReference>
<keyword evidence="7" id="KW-1185">Reference proteome</keyword>
<dbReference type="Pfam" id="PF00271">
    <property type="entry name" value="Helicase_C"/>
    <property type="match status" value="1"/>
</dbReference>
<dbReference type="InterPro" id="IPR014001">
    <property type="entry name" value="Helicase_ATP-bd"/>
</dbReference>
<gene>
    <name evidence="6" type="ORF">AAEO50_01565</name>
</gene>
<comment type="caution">
    <text evidence="6">The sequence shown here is derived from an EMBL/GenBank/DDBJ whole genome shotgun (WGS) entry which is preliminary data.</text>
</comment>
<dbReference type="InterPro" id="IPR006935">
    <property type="entry name" value="Helicase/UvrB_N"/>
</dbReference>
<feature type="domain" description="Helicase ATP-binding" evidence="4">
    <location>
        <begin position="45"/>
        <end position="197"/>
    </location>
</feature>
<dbReference type="SMART" id="SM00490">
    <property type="entry name" value="HELICc"/>
    <property type="match status" value="1"/>
</dbReference>
<keyword evidence="6" id="KW-0378">Hydrolase</keyword>